<name>A0ABN3PMM4_9ACTN</name>
<evidence type="ECO:0000313" key="6">
    <source>
        <dbReference type="Proteomes" id="UP001501509"/>
    </source>
</evidence>
<dbReference type="Gene3D" id="3.40.50.1820">
    <property type="entry name" value="alpha/beta hydrolase"/>
    <property type="match status" value="1"/>
</dbReference>
<evidence type="ECO:0000256" key="3">
    <source>
        <dbReference type="ARBA" id="ARBA00022801"/>
    </source>
</evidence>
<proteinExistence type="inferred from homology"/>
<dbReference type="Pfam" id="PF06441">
    <property type="entry name" value="EHN"/>
    <property type="match status" value="1"/>
</dbReference>
<comment type="similarity">
    <text evidence="1">Belongs to the peptidase S33 family.</text>
</comment>
<dbReference type="PANTHER" id="PTHR21661:SF35">
    <property type="entry name" value="EPOXIDE HYDROLASE"/>
    <property type="match status" value="1"/>
</dbReference>
<evidence type="ECO:0000313" key="5">
    <source>
        <dbReference type="EMBL" id="GAA2589542.1"/>
    </source>
</evidence>
<evidence type="ECO:0000259" key="4">
    <source>
        <dbReference type="Pfam" id="PF06441"/>
    </source>
</evidence>
<reference evidence="6" key="1">
    <citation type="journal article" date="2019" name="Int. J. Syst. Evol. Microbiol.">
        <title>The Global Catalogue of Microorganisms (GCM) 10K type strain sequencing project: providing services to taxonomists for standard genome sequencing and annotation.</title>
        <authorList>
            <consortium name="The Broad Institute Genomics Platform"/>
            <consortium name="The Broad Institute Genome Sequencing Center for Infectious Disease"/>
            <person name="Wu L."/>
            <person name="Ma J."/>
        </authorList>
    </citation>
    <scope>NUCLEOTIDE SEQUENCE [LARGE SCALE GENOMIC DNA]</scope>
    <source>
        <strain evidence="6">JCM 6833</strain>
    </source>
</reference>
<dbReference type="Proteomes" id="UP001501509">
    <property type="component" value="Unassembled WGS sequence"/>
</dbReference>
<sequence length="271" mass="29814">MRNAVQLVLQALPERGAAGEAERVFCCEEIEPYLIDVPRADVDALASRLARAGARETPHGMPAGYLEELAEFWACGFDWRKAEARLNDHPHYLTRVEGQALHFVHVRSGDRGALPLLLVHDRPGTFVQYLDVLDALSRDFDVVVPSVPGSGLSVPLSGPWWTTAKIAKAFDELMCRLGYRRYHVEGAGTGALIAMELDRRAAEHVLGAHFDWMPPAPPPGDSPAELLAWFAARSARWAGRLPTEADEREQLLTGVSLHALTARPSARPAFN</sequence>
<evidence type="ECO:0000256" key="1">
    <source>
        <dbReference type="ARBA" id="ARBA00010088"/>
    </source>
</evidence>
<keyword evidence="2" id="KW-0058">Aromatic hydrocarbons catabolism</keyword>
<keyword evidence="3 5" id="KW-0378">Hydrolase</keyword>
<gene>
    <name evidence="5" type="ORF">GCM10010411_23040</name>
</gene>
<comment type="caution">
    <text evidence="5">The sequence shown here is derived from an EMBL/GenBank/DDBJ whole genome shotgun (WGS) entry which is preliminary data.</text>
</comment>
<evidence type="ECO:0000256" key="2">
    <source>
        <dbReference type="ARBA" id="ARBA00022797"/>
    </source>
</evidence>
<organism evidence="5 6">
    <name type="scientific">Actinomadura fulvescens</name>
    <dbReference type="NCBI Taxonomy" id="46160"/>
    <lineage>
        <taxon>Bacteria</taxon>
        <taxon>Bacillati</taxon>
        <taxon>Actinomycetota</taxon>
        <taxon>Actinomycetes</taxon>
        <taxon>Streptosporangiales</taxon>
        <taxon>Thermomonosporaceae</taxon>
        <taxon>Actinomadura</taxon>
    </lineage>
</organism>
<dbReference type="EMBL" id="BAAATD010000002">
    <property type="protein sequence ID" value="GAA2589542.1"/>
    <property type="molecule type" value="Genomic_DNA"/>
</dbReference>
<keyword evidence="6" id="KW-1185">Reference proteome</keyword>
<dbReference type="PANTHER" id="PTHR21661">
    <property type="entry name" value="EPOXIDE HYDROLASE 1-RELATED"/>
    <property type="match status" value="1"/>
</dbReference>
<dbReference type="SUPFAM" id="SSF53474">
    <property type="entry name" value="alpha/beta-Hydrolases"/>
    <property type="match status" value="1"/>
</dbReference>
<dbReference type="InterPro" id="IPR029058">
    <property type="entry name" value="AB_hydrolase_fold"/>
</dbReference>
<dbReference type="GO" id="GO:0016787">
    <property type="term" value="F:hydrolase activity"/>
    <property type="evidence" value="ECO:0007669"/>
    <property type="project" value="UniProtKB-KW"/>
</dbReference>
<accession>A0ABN3PMM4</accession>
<dbReference type="InterPro" id="IPR010497">
    <property type="entry name" value="Epoxide_hydro_N"/>
</dbReference>
<feature type="domain" description="Epoxide hydrolase N-terminal" evidence="4">
    <location>
        <begin position="30"/>
        <end position="128"/>
    </location>
</feature>
<protein>
    <submittedName>
        <fullName evidence="5">Epoxide hydrolase</fullName>
    </submittedName>
</protein>